<dbReference type="InterPro" id="IPR011478">
    <property type="entry name" value="DUF1585"/>
</dbReference>
<feature type="domain" description="DUF1585" evidence="3">
    <location>
        <begin position="799"/>
        <end position="869"/>
    </location>
</feature>
<feature type="chain" id="PRO_5023056531" description="Planctomycete cytochrome C" evidence="2">
    <location>
        <begin position="28"/>
        <end position="880"/>
    </location>
</feature>
<dbReference type="EMBL" id="CP042914">
    <property type="protein sequence ID" value="QEG39233.1"/>
    <property type="molecule type" value="Genomic_DNA"/>
</dbReference>
<dbReference type="Pfam" id="PF07635">
    <property type="entry name" value="PSCyt1"/>
    <property type="match status" value="1"/>
</dbReference>
<dbReference type="Pfam" id="PF07627">
    <property type="entry name" value="PSCyt3"/>
    <property type="match status" value="1"/>
</dbReference>
<dbReference type="Gene3D" id="1.10.760.10">
    <property type="entry name" value="Cytochrome c-like domain"/>
    <property type="match status" value="1"/>
</dbReference>
<dbReference type="GO" id="GO:0020037">
    <property type="term" value="F:heme binding"/>
    <property type="evidence" value="ECO:0007669"/>
    <property type="project" value="InterPro"/>
</dbReference>
<evidence type="ECO:0000256" key="1">
    <source>
        <dbReference type="SAM" id="Coils"/>
    </source>
</evidence>
<feature type="domain" description="DUF1592" evidence="6">
    <location>
        <begin position="538"/>
        <end position="664"/>
    </location>
</feature>
<evidence type="ECO:0000259" key="4">
    <source>
        <dbReference type="Pfam" id="PF07626"/>
    </source>
</evidence>
<dbReference type="OrthoDB" id="175242at2"/>
<dbReference type="Pfam" id="PF07624">
    <property type="entry name" value="PSD2"/>
    <property type="match status" value="1"/>
</dbReference>
<dbReference type="InterPro" id="IPR013042">
    <property type="entry name" value="DUF1592"/>
</dbReference>
<dbReference type="Pfam" id="PF07626">
    <property type="entry name" value="PSD3"/>
    <property type="match status" value="1"/>
</dbReference>
<dbReference type="RefSeq" id="WP_068138480.1">
    <property type="nucleotide sequence ID" value="NZ_CP042914.1"/>
</dbReference>
<feature type="domain" description="DUF1587" evidence="4">
    <location>
        <begin position="139"/>
        <end position="203"/>
    </location>
</feature>
<dbReference type="GO" id="GO:0009055">
    <property type="term" value="F:electron transfer activity"/>
    <property type="evidence" value="ECO:0007669"/>
    <property type="project" value="InterPro"/>
</dbReference>
<evidence type="ECO:0000313" key="10">
    <source>
        <dbReference type="Proteomes" id="UP000325286"/>
    </source>
</evidence>
<reference evidence="9 10" key="1">
    <citation type="submission" date="2019-08" db="EMBL/GenBank/DDBJ databases">
        <title>Deep-cultivation of Planctomycetes and their phenomic and genomic characterization uncovers novel biology.</title>
        <authorList>
            <person name="Wiegand S."/>
            <person name="Jogler M."/>
            <person name="Boedeker C."/>
            <person name="Pinto D."/>
            <person name="Vollmers J."/>
            <person name="Rivas-Marin E."/>
            <person name="Kohn T."/>
            <person name="Peeters S.H."/>
            <person name="Heuer A."/>
            <person name="Rast P."/>
            <person name="Oberbeckmann S."/>
            <person name="Bunk B."/>
            <person name="Jeske O."/>
            <person name="Meyerdierks A."/>
            <person name="Storesund J.E."/>
            <person name="Kallscheuer N."/>
            <person name="Luecker S."/>
            <person name="Lage O.M."/>
            <person name="Pohl T."/>
            <person name="Merkel B.J."/>
            <person name="Hornburger P."/>
            <person name="Mueller R.-W."/>
            <person name="Bruemmer F."/>
            <person name="Labrenz M."/>
            <person name="Spormann A.M."/>
            <person name="Op den Camp H."/>
            <person name="Overmann J."/>
            <person name="Amann R."/>
            <person name="Jetten M.S.M."/>
            <person name="Mascher T."/>
            <person name="Medema M.H."/>
            <person name="Devos D.P."/>
            <person name="Kaster A.-K."/>
            <person name="Ovreas L."/>
            <person name="Rohde M."/>
            <person name="Galperin M.Y."/>
            <person name="Jogler C."/>
        </authorList>
    </citation>
    <scope>NUCLEOTIDE SEQUENCE [LARGE SCALE GENOMIC DNA]</scope>
    <source>
        <strain evidence="9 10">UC8</strain>
    </source>
</reference>
<dbReference type="SUPFAM" id="SSF46626">
    <property type="entry name" value="Cytochrome c"/>
    <property type="match status" value="1"/>
</dbReference>
<gene>
    <name evidence="9" type="ORF">UC8_11940</name>
</gene>
<keyword evidence="10" id="KW-1185">Reference proteome</keyword>
<evidence type="ECO:0000259" key="3">
    <source>
        <dbReference type="Pfam" id="PF07624"/>
    </source>
</evidence>
<sequence length="880" mass="98687" precursor="true">MPKAWSPRCVRSILGFALWLCVGIAWAAESAEPIVPQADLAGFKQSILPVLQQSCVPCHGADVEEGNIRVDTLDPDLLHGADVDWWVEVLAVLNNGEMPPPDEAELSDEDRSRVVEWLSNEIQVASKVRRANGGHSAFRRLTRYEYNHALQDILGLPWDFAKDLPPEAHSPDGFQNSSDMLHMSVTQFETYRQLARKALLRATVVTPADDASTGPPPTKYWGITMQDAAQIEWRKQAAELDKVRKEFAEDADKQQQEIERLNASFQKRHSRPYFYEPASGRTALASWAYHGAKYAFAPSDVRPQMPDSFDCVAILPSGGNSKLIVELGDQIPDEGIMRVRVRAAKTSATDAYTPSMQLEFGWRASNEGRADMRVSTHDIPVTASPDDPQVYQWDVPLGDIYPRNSVRKVSPMGAMPSPSEYIRLVNSSVSKGDIQVDYVEVATPVYDHWPPRSHTQIFIASEHRDDESDYAREVLQAFMTRAWRRSVSAADVEQKLKLFRALRAECGSFEEAMVEVLATVLSSPHFLYVVETAPTESLSSHQLATRLALFLWSSVPDDRLLELANSGQLADADVLAQQVTRMLADPRAQRLSQHFVHQWLDMQLLDFLSVDRKSSGLSLSLKEAMQREPVALFEEMLRDDESVLNFIDSDYAMVNERLARHYGIRGVSGNHFRRVALDGDPRRGGLLTHAGLLAMNSDGKDSHPLKRGVWLLESILNDPPPPPPPAVPEIDLADPRIAKMTLKQRIEDHRNHAACMSCHAKIDPWGIAFENYDALGRWRDQVNGQPIDASSRLFNNELLDGVEGLKRYLLENRQDQFVRAMVYKLTTYALGRPLAFSDRASIDQITRDVRQQGDGLATMIRAIVTSDLFQTSSNDSTDQT</sequence>
<dbReference type="InterPro" id="IPR013039">
    <property type="entry name" value="DUF1588"/>
</dbReference>
<feature type="domain" description="Cytochrome C Planctomycete-type" evidence="7">
    <location>
        <begin position="55"/>
        <end position="102"/>
    </location>
</feature>
<feature type="signal peptide" evidence="2">
    <location>
        <begin position="1"/>
        <end position="27"/>
    </location>
</feature>
<feature type="coiled-coil region" evidence="1">
    <location>
        <begin position="237"/>
        <end position="268"/>
    </location>
</feature>
<evidence type="ECO:0008006" key="11">
    <source>
        <dbReference type="Google" id="ProtNLM"/>
    </source>
</evidence>
<evidence type="ECO:0000256" key="2">
    <source>
        <dbReference type="SAM" id="SignalP"/>
    </source>
</evidence>
<keyword evidence="1" id="KW-0175">Coiled coil</keyword>
<evidence type="ECO:0000259" key="6">
    <source>
        <dbReference type="Pfam" id="PF07631"/>
    </source>
</evidence>
<dbReference type="InterPro" id="IPR011429">
    <property type="entry name" value="Cyt_c_Planctomycete-type"/>
</dbReference>
<dbReference type="KEGG" id="rul:UC8_11940"/>
<organism evidence="9 10">
    <name type="scientific">Roseimaritima ulvae</name>
    <dbReference type="NCBI Taxonomy" id="980254"/>
    <lineage>
        <taxon>Bacteria</taxon>
        <taxon>Pseudomonadati</taxon>
        <taxon>Planctomycetota</taxon>
        <taxon>Planctomycetia</taxon>
        <taxon>Pirellulales</taxon>
        <taxon>Pirellulaceae</taxon>
        <taxon>Roseimaritima</taxon>
    </lineage>
</organism>
<dbReference type="InterPro" id="IPR036909">
    <property type="entry name" value="Cyt_c-like_dom_sf"/>
</dbReference>
<evidence type="ECO:0000259" key="7">
    <source>
        <dbReference type="Pfam" id="PF07635"/>
    </source>
</evidence>
<feature type="domain" description="DUF1595" evidence="8">
    <location>
        <begin position="470"/>
        <end position="531"/>
    </location>
</feature>
<dbReference type="Proteomes" id="UP000325286">
    <property type="component" value="Chromosome"/>
</dbReference>
<dbReference type="Pfam" id="PF07637">
    <property type="entry name" value="PSD5"/>
    <property type="match status" value="1"/>
</dbReference>
<dbReference type="InterPro" id="IPR013043">
    <property type="entry name" value="DUF1595"/>
</dbReference>
<evidence type="ECO:0000259" key="5">
    <source>
        <dbReference type="Pfam" id="PF07627"/>
    </source>
</evidence>
<evidence type="ECO:0000259" key="8">
    <source>
        <dbReference type="Pfam" id="PF07637"/>
    </source>
</evidence>
<dbReference type="InterPro" id="IPR013036">
    <property type="entry name" value="DUF1587"/>
</dbReference>
<feature type="domain" description="DUF1588" evidence="5">
    <location>
        <begin position="683"/>
        <end position="781"/>
    </location>
</feature>
<keyword evidence="2" id="KW-0732">Signal</keyword>
<evidence type="ECO:0000313" key="9">
    <source>
        <dbReference type="EMBL" id="QEG39233.1"/>
    </source>
</evidence>
<dbReference type="Pfam" id="PF07631">
    <property type="entry name" value="PSD4"/>
    <property type="match status" value="1"/>
</dbReference>
<proteinExistence type="predicted"/>
<dbReference type="AlphaFoldDB" id="A0A5B9QZ22"/>
<accession>A0A5B9QZ22</accession>
<name>A0A5B9QZ22_9BACT</name>
<protein>
    <recommendedName>
        <fullName evidence="11">Planctomycete cytochrome C</fullName>
    </recommendedName>
</protein>